<dbReference type="InterPro" id="IPR010982">
    <property type="entry name" value="Lambda_DNA-bd_dom_sf"/>
</dbReference>
<dbReference type="RefSeq" id="WP_163286018.1">
    <property type="nucleotide sequence ID" value="NZ_JAAGVY010000029.1"/>
</dbReference>
<dbReference type="SMART" id="SM00530">
    <property type="entry name" value="HTH_XRE"/>
    <property type="match status" value="1"/>
</dbReference>
<evidence type="ECO:0000313" key="3">
    <source>
        <dbReference type="EMBL" id="NEN24624.1"/>
    </source>
</evidence>
<comment type="caution">
    <text evidence="3">The sequence shown here is derived from an EMBL/GenBank/DDBJ whole genome shotgun (WGS) entry which is preliminary data.</text>
</comment>
<dbReference type="Pfam" id="PF06114">
    <property type="entry name" value="Peptidase_M78"/>
    <property type="match status" value="1"/>
</dbReference>
<sequence>MNKSQHNPSIPLSDLTPAFLIHPGEILIDELKARDISQIEFAQTLDIPRSQLNEYIKGKRDFTTELCLLVARALSMDESIWLQLKQNYEVDRIKIDEKSAQRLKDTQELAFLDHHLPKKFLKSVGIVSEDKTETLIKVRKLYDVDHLSAVEGKVEEQRLAYHRKSQKANVNLVALFTWELLVQQKVEKLKVEPFNADSREEVIAQLKTIFKENKNAFKKSVALLARNGIKLIHQPKPEKCAIDGVSFWSKGNPAIGLSLRYNRIDNLAFTLMHELGHVYLHLANDQEQTFIDVADENESYGDSPKELEANIFAQDALIPRKAWEDFEIKYFKPIENDFIAFADDYDVHPAIPFGRYCYKMKQFNKRTKIDRTLR</sequence>
<dbReference type="SUPFAM" id="SSF47413">
    <property type="entry name" value="lambda repressor-like DNA-binding domains"/>
    <property type="match status" value="1"/>
</dbReference>
<reference evidence="3 4" key="1">
    <citation type="submission" date="2020-02" db="EMBL/GenBank/DDBJ databases">
        <title>Out from the shadows clarifying the taxonomy of the family Cryomorphaceae and related taxa by utilizing the GTDB taxonomic framework.</title>
        <authorList>
            <person name="Bowman J.P."/>
        </authorList>
    </citation>
    <scope>NUCLEOTIDE SEQUENCE [LARGE SCALE GENOMIC DNA]</scope>
    <source>
        <strain evidence="3 4">QSSC 1-22</strain>
    </source>
</reference>
<dbReference type="InterPro" id="IPR010359">
    <property type="entry name" value="IrrE_HExxH"/>
</dbReference>
<accession>A0A7K3WT08</accession>
<dbReference type="InterPro" id="IPR001387">
    <property type="entry name" value="Cro/C1-type_HTH"/>
</dbReference>
<proteinExistence type="inferred from homology"/>
<feature type="domain" description="HTH cro/C1-type" evidence="2">
    <location>
        <begin position="27"/>
        <end position="81"/>
    </location>
</feature>
<keyword evidence="4" id="KW-1185">Reference proteome</keyword>
<name>A0A7K3WT08_9FLAO</name>
<dbReference type="Proteomes" id="UP000486602">
    <property type="component" value="Unassembled WGS sequence"/>
</dbReference>
<evidence type="ECO:0000256" key="1">
    <source>
        <dbReference type="ARBA" id="ARBA00007227"/>
    </source>
</evidence>
<dbReference type="GO" id="GO:0003677">
    <property type="term" value="F:DNA binding"/>
    <property type="evidence" value="ECO:0007669"/>
    <property type="project" value="InterPro"/>
</dbReference>
<dbReference type="AlphaFoldDB" id="A0A7K3WT08"/>
<dbReference type="InterPro" id="IPR052345">
    <property type="entry name" value="Rad_response_metalloprotease"/>
</dbReference>
<gene>
    <name evidence="3" type="ORF">G3O08_14035</name>
</gene>
<evidence type="ECO:0000313" key="4">
    <source>
        <dbReference type="Proteomes" id="UP000486602"/>
    </source>
</evidence>
<dbReference type="Pfam" id="PF01381">
    <property type="entry name" value="HTH_3"/>
    <property type="match status" value="1"/>
</dbReference>
<dbReference type="EMBL" id="JAAGVY010000029">
    <property type="protein sequence ID" value="NEN24624.1"/>
    <property type="molecule type" value="Genomic_DNA"/>
</dbReference>
<evidence type="ECO:0000259" key="2">
    <source>
        <dbReference type="PROSITE" id="PS50943"/>
    </source>
</evidence>
<comment type="similarity">
    <text evidence="1">Belongs to the short-chain fatty acyl-CoA assimilation regulator (ScfR) family.</text>
</comment>
<dbReference type="PROSITE" id="PS50943">
    <property type="entry name" value="HTH_CROC1"/>
    <property type="match status" value="1"/>
</dbReference>
<organism evidence="3 4">
    <name type="scientific">Cryomorpha ignava</name>
    <dbReference type="NCBI Taxonomy" id="101383"/>
    <lineage>
        <taxon>Bacteria</taxon>
        <taxon>Pseudomonadati</taxon>
        <taxon>Bacteroidota</taxon>
        <taxon>Flavobacteriia</taxon>
        <taxon>Flavobacteriales</taxon>
        <taxon>Cryomorphaceae</taxon>
        <taxon>Cryomorpha</taxon>
    </lineage>
</organism>
<protein>
    <submittedName>
        <fullName evidence="3">ImmA/IrrE family metallo-endopeptidase</fullName>
    </submittedName>
</protein>
<dbReference type="CDD" id="cd00093">
    <property type="entry name" value="HTH_XRE"/>
    <property type="match status" value="1"/>
</dbReference>
<dbReference type="PANTHER" id="PTHR43236:SF1">
    <property type="entry name" value="BLL7220 PROTEIN"/>
    <property type="match status" value="1"/>
</dbReference>
<dbReference type="Gene3D" id="1.10.260.40">
    <property type="entry name" value="lambda repressor-like DNA-binding domains"/>
    <property type="match status" value="1"/>
</dbReference>
<dbReference type="Gene3D" id="1.10.10.2910">
    <property type="match status" value="1"/>
</dbReference>
<dbReference type="PANTHER" id="PTHR43236">
    <property type="entry name" value="ANTITOXIN HIGA1"/>
    <property type="match status" value="1"/>
</dbReference>